<dbReference type="Pfam" id="PF03982">
    <property type="entry name" value="DAGAT"/>
    <property type="match status" value="1"/>
</dbReference>
<protein>
    <submittedName>
        <fullName evidence="5">Acyltransferase-like protein chloroplastic-like</fullName>
    </submittedName>
</protein>
<dbReference type="SUPFAM" id="SSF53474">
    <property type="entry name" value="alpha/beta-Hydrolases"/>
    <property type="match status" value="1"/>
</dbReference>
<accession>A0A2Z7AAF8</accession>
<dbReference type="GO" id="GO:0016020">
    <property type="term" value="C:membrane"/>
    <property type="evidence" value="ECO:0007669"/>
    <property type="project" value="TreeGrafter"/>
</dbReference>
<dbReference type="CDD" id="cd07987">
    <property type="entry name" value="LPLAT_MGAT-like"/>
    <property type="match status" value="1"/>
</dbReference>
<evidence type="ECO:0000313" key="6">
    <source>
        <dbReference type="Proteomes" id="UP000250235"/>
    </source>
</evidence>
<feature type="domain" description="Serine aminopeptidase S33" evidence="4">
    <location>
        <begin position="155"/>
        <end position="361"/>
    </location>
</feature>
<dbReference type="PANTHER" id="PTHR22753:SF14">
    <property type="entry name" value="MONOACYLGLYCEROL_DIACYLGLYCEROL O-ACYLTRANSFERASE"/>
    <property type="match status" value="1"/>
</dbReference>
<dbReference type="Proteomes" id="UP000250235">
    <property type="component" value="Unassembled WGS sequence"/>
</dbReference>
<dbReference type="OrthoDB" id="44277at2759"/>
<dbReference type="Gene3D" id="3.40.50.1820">
    <property type="entry name" value="alpha/beta hydrolase"/>
    <property type="match status" value="1"/>
</dbReference>
<keyword evidence="2 5" id="KW-0808">Transferase</keyword>
<keyword evidence="3 5" id="KW-0012">Acyltransferase</keyword>
<dbReference type="EMBL" id="KV017466">
    <property type="protein sequence ID" value="KZV18365.1"/>
    <property type="molecule type" value="Genomic_DNA"/>
</dbReference>
<name>A0A2Z7AAF8_9LAMI</name>
<dbReference type="PANTHER" id="PTHR22753">
    <property type="entry name" value="TRANSMEMBRANE PROTEIN 68"/>
    <property type="match status" value="1"/>
</dbReference>
<keyword evidence="6" id="KW-1185">Reference proteome</keyword>
<proteinExistence type="inferred from homology"/>
<dbReference type="Pfam" id="PF12146">
    <property type="entry name" value="Hydrolase_4"/>
    <property type="match status" value="1"/>
</dbReference>
<evidence type="ECO:0000313" key="5">
    <source>
        <dbReference type="EMBL" id="KZV18365.1"/>
    </source>
</evidence>
<dbReference type="GO" id="GO:0004144">
    <property type="term" value="F:diacylglycerol O-acyltransferase activity"/>
    <property type="evidence" value="ECO:0007669"/>
    <property type="project" value="UniProtKB-ARBA"/>
</dbReference>
<evidence type="ECO:0000256" key="2">
    <source>
        <dbReference type="ARBA" id="ARBA00022679"/>
    </source>
</evidence>
<comment type="similarity">
    <text evidence="1">Belongs to the diacylglycerol acyltransferase family.</text>
</comment>
<reference evidence="5 6" key="1">
    <citation type="journal article" date="2015" name="Proc. Natl. Acad. Sci. U.S.A.">
        <title>The resurrection genome of Boea hygrometrica: A blueprint for survival of dehydration.</title>
        <authorList>
            <person name="Xiao L."/>
            <person name="Yang G."/>
            <person name="Zhang L."/>
            <person name="Yang X."/>
            <person name="Zhao S."/>
            <person name="Ji Z."/>
            <person name="Zhou Q."/>
            <person name="Hu M."/>
            <person name="Wang Y."/>
            <person name="Chen M."/>
            <person name="Xu Y."/>
            <person name="Jin H."/>
            <person name="Xiao X."/>
            <person name="Hu G."/>
            <person name="Bao F."/>
            <person name="Hu Y."/>
            <person name="Wan P."/>
            <person name="Li L."/>
            <person name="Deng X."/>
            <person name="Kuang T."/>
            <person name="Xiang C."/>
            <person name="Zhu J.K."/>
            <person name="Oliver M.J."/>
            <person name="He Y."/>
        </authorList>
    </citation>
    <scope>NUCLEOTIDE SEQUENCE [LARGE SCALE GENOMIC DNA]</scope>
    <source>
        <strain evidence="6">cv. XS01</strain>
    </source>
</reference>
<gene>
    <name evidence="5" type="ORF">F511_30844</name>
</gene>
<dbReference type="InterPro" id="IPR022742">
    <property type="entry name" value="Hydrolase_4"/>
</dbReference>
<sequence>MASTIKVLGIRPNHIIHGLDFKSSISQINGMCFGVKESRRTASLGSNKIKKFAYCEGINEGEIEEHLEALWDDGFGPQSMRDYFDYARDLIRNDGGPPRWFTPLSCGPPLKDSPLLLFLPGIDGLGLGLIMHHQSLGKVFHVRCMHIPVHDRKPFQELVEWVEGTLKFEHSVSPNKPVYIVGDSSGGCLALAVAARNPQIDLVLILANPATSFERSRLPLFLHSLETLPDDFHATVPYLLGLILVVDPLKMVKVNISNPVQHPMQYFKQLAGNIAALQPWLRDLAEILPKETLVWRLKQLKQAAAYANSRLHAVKAQVLVLASGKDDMLPSGEEAWRILRSIQNCEIRCFKDKRHNILMEDGFNLLTIIKATGTYRRTKNHDLVVDFLPPSISEFKQLIESSRWYHNYTSPVMLSTMEDGTIVRGLSGVPRHGPVLLVGNHMLMGLEIFPLVAEFLREMRIMVRGIAHPTLFSHFLEGETKESSVCDFVRLYGALCVSPSNLFKLLRMKSHVLLYPGGAREALHRKGEEYKLFWPEEPEFVRMAARFGATIVPFGGIGEDDIAKIVLDYDDLMKVPVLSDSIRRNNKRYSSFNVRDGMAGEVGNQPLYLPALLPKIPAGRLYYLFGKPIRTMGRDEVLKDRQQARLVYLQVKSEVETNLSYLQKKRNEDPYRSIIDRIVYQGQAPWPSIDQIPSFEL</sequence>
<dbReference type="InterPro" id="IPR007130">
    <property type="entry name" value="DAGAT"/>
</dbReference>
<organism evidence="5 6">
    <name type="scientific">Dorcoceras hygrometricum</name>
    <dbReference type="NCBI Taxonomy" id="472368"/>
    <lineage>
        <taxon>Eukaryota</taxon>
        <taxon>Viridiplantae</taxon>
        <taxon>Streptophyta</taxon>
        <taxon>Embryophyta</taxon>
        <taxon>Tracheophyta</taxon>
        <taxon>Spermatophyta</taxon>
        <taxon>Magnoliopsida</taxon>
        <taxon>eudicotyledons</taxon>
        <taxon>Gunneridae</taxon>
        <taxon>Pentapetalae</taxon>
        <taxon>asterids</taxon>
        <taxon>lamiids</taxon>
        <taxon>Lamiales</taxon>
        <taxon>Gesneriaceae</taxon>
        <taxon>Didymocarpoideae</taxon>
        <taxon>Trichosporeae</taxon>
        <taxon>Loxocarpinae</taxon>
        <taxon>Dorcoceras</taxon>
    </lineage>
</organism>
<evidence type="ECO:0000259" key="4">
    <source>
        <dbReference type="Pfam" id="PF12146"/>
    </source>
</evidence>
<evidence type="ECO:0000256" key="1">
    <source>
        <dbReference type="ARBA" id="ARBA00005420"/>
    </source>
</evidence>
<evidence type="ECO:0000256" key="3">
    <source>
        <dbReference type="ARBA" id="ARBA00023315"/>
    </source>
</evidence>
<dbReference type="InterPro" id="IPR029058">
    <property type="entry name" value="AB_hydrolase_fold"/>
</dbReference>
<dbReference type="AlphaFoldDB" id="A0A2Z7AAF8"/>
<dbReference type="GO" id="GO:0019432">
    <property type="term" value="P:triglyceride biosynthetic process"/>
    <property type="evidence" value="ECO:0007669"/>
    <property type="project" value="UniProtKB-ARBA"/>
</dbReference>